<dbReference type="SUPFAM" id="SSF49899">
    <property type="entry name" value="Concanavalin A-like lectins/glucanases"/>
    <property type="match status" value="1"/>
</dbReference>
<evidence type="ECO:0000256" key="2">
    <source>
        <dbReference type="SAM" id="SignalP"/>
    </source>
</evidence>
<feature type="domain" description="GH16" evidence="3">
    <location>
        <begin position="88"/>
        <end position="343"/>
    </location>
</feature>
<evidence type="ECO:0000313" key="4">
    <source>
        <dbReference type="EMBL" id="MBR7828813.1"/>
    </source>
</evidence>
<comment type="caution">
    <text evidence="4">The sequence shown here is derived from an EMBL/GenBank/DDBJ whole genome shotgun (WGS) entry which is preliminary data.</text>
</comment>
<evidence type="ECO:0000259" key="3">
    <source>
        <dbReference type="PROSITE" id="PS51762"/>
    </source>
</evidence>
<dbReference type="EMBL" id="JAGSOH010000066">
    <property type="protein sequence ID" value="MBR7828813.1"/>
    <property type="molecule type" value="Genomic_DNA"/>
</dbReference>
<evidence type="ECO:0000256" key="1">
    <source>
        <dbReference type="SAM" id="MobiDB-lite"/>
    </source>
</evidence>
<dbReference type="Proteomes" id="UP000676325">
    <property type="component" value="Unassembled WGS sequence"/>
</dbReference>
<feature type="compositionally biased region" description="Low complexity" evidence="1">
    <location>
        <begin position="48"/>
        <end position="74"/>
    </location>
</feature>
<reference evidence="4" key="1">
    <citation type="submission" date="2021-04" db="EMBL/GenBank/DDBJ databases">
        <title>Genome based classification of Actinospica acidithermotolerans sp. nov., an actinobacterium isolated from an Indonesian hot spring.</title>
        <authorList>
            <person name="Kusuma A.B."/>
            <person name="Putra K.E."/>
            <person name="Nafisah S."/>
            <person name="Loh J."/>
            <person name="Nouioui I."/>
            <person name="Goodfellow M."/>
        </authorList>
    </citation>
    <scope>NUCLEOTIDE SEQUENCE</scope>
    <source>
        <strain evidence="4">MGRD01-02</strain>
    </source>
</reference>
<proteinExistence type="predicted"/>
<dbReference type="Pfam" id="PF00722">
    <property type="entry name" value="Glyco_hydro_16"/>
    <property type="match status" value="1"/>
</dbReference>
<dbReference type="AlphaFoldDB" id="A0A941EE94"/>
<feature type="chain" id="PRO_5038689765" evidence="2">
    <location>
        <begin position="42"/>
        <end position="343"/>
    </location>
</feature>
<organism evidence="4 5">
    <name type="scientific">Actinospica acidithermotolerans</name>
    <dbReference type="NCBI Taxonomy" id="2828514"/>
    <lineage>
        <taxon>Bacteria</taxon>
        <taxon>Bacillati</taxon>
        <taxon>Actinomycetota</taxon>
        <taxon>Actinomycetes</taxon>
        <taxon>Catenulisporales</taxon>
        <taxon>Actinospicaceae</taxon>
        <taxon>Actinospica</taxon>
    </lineage>
</organism>
<feature type="region of interest" description="Disordered" evidence="1">
    <location>
        <begin position="47"/>
        <end position="80"/>
    </location>
</feature>
<keyword evidence="2" id="KW-0732">Signal</keyword>
<dbReference type="RefSeq" id="WP_212519947.1">
    <property type="nucleotide sequence ID" value="NZ_JAGSOH010000066.1"/>
</dbReference>
<gene>
    <name evidence="4" type="ORF">KDK95_21065</name>
</gene>
<protein>
    <submittedName>
        <fullName evidence="4">Glycoside hydrolase family 16 protein</fullName>
    </submittedName>
</protein>
<dbReference type="PROSITE" id="PS51762">
    <property type="entry name" value="GH16_2"/>
    <property type="match status" value="1"/>
</dbReference>
<dbReference type="Gene3D" id="2.60.120.200">
    <property type="match status" value="1"/>
</dbReference>
<feature type="signal peptide" evidence="2">
    <location>
        <begin position="1"/>
        <end position="41"/>
    </location>
</feature>
<dbReference type="GO" id="GO:0004553">
    <property type="term" value="F:hydrolase activity, hydrolyzing O-glycosyl compounds"/>
    <property type="evidence" value="ECO:0007669"/>
    <property type="project" value="InterPro"/>
</dbReference>
<accession>A0A941EE94</accession>
<dbReference type="InterPro" id="IPR000757">
    <property type="entry name" value="Beta-glucanase-like"/>
</dbReference>
<sequence>MRSSADWARGARRRRIRRPRARPIAAAAAAGAVLTFAGTLAGCGGSGAAAATGTGRTQPSTATRTATGAAAPNTSSGSVAVPAGARTASAAAVPMPPGDIPGWHQIFADDFPTDVPVGGFSGCDNGATRTCTGLPATVAAKWWAYPDGWKDTSGQGTYMPSETMSIANGEMHIHMFTSNGRTMVAAPVPKIPAPAGPEGGQTYGRYAVRWMVKAPTASFKLAWLLWPDSEKFPGDGEIDFPEGQLNGDITAFMHRRGATADNDQNEFDTAVPISSGWHTSIVEWTATGCTFILDGTVTGKADARIPDTPMHWVLQSETVPDRVTHSADTADIYIAWVAIYRPD</sequence>
<name>A0A941EE94_9ACTN</name>
<dbReference type="InterPro" id="IPR013320">
    <property type="entry name" value="ConA-like_dom_sf"/>
</dbReference>
<evidence type="ECO:0000313" key="5">
    <source>
        <dbReference type="Proteomes" id="UP000676325"/>
    </source>
</evidence>
<dbReference type="CDD" id="cd00413">
    <property type="entry name" value="Glyco_hydrolase_16"/>
    <property type="match status" value="1"/>
</dbReference>
<keyword evidence="4" id="KW-0378">Hydrolase</keyword>
<dbReference type="GO" id="GO:0005975">
    <property type="term" value="P:carbohydrate metabolic process"/>
    <property type="evidence" value="ECO:0007669"/>
    <property type="project" value="InterPro"/>
</dbReference>
<keyword evidence="5" id="KW-1185">Reference proteome</keyword>